<protein>
    <submittedName>
        <fullName evidence="2">Uncharacterized protein</fullName>
    </submittedName>
</protein>
<organism evidence="2">
    <name type="scientific">Anopheles coluzzii</name>
    <name type="common">African malaria mosquito</name>
    <dbReference type="NCBI Taxonomy" id="1518534"/>
    <lineage>
        <taxon>Eukaryota</taxon>
        <taxon>Metazoa</taxon>
        <taxon>Ecdysozoa</taxon>
        <taxon>Arthropoda</taxon>
        <taxon>Hexapoda</taxon>
        <taxon>Insecta</taxon>
        <taxon>Pterygota</taxon>
        <taxon>Neoptera</taxon>
        <taxon>Endopterygota</taxon>
        <taxon>Diptera</taxon>
        <taxon>Nematocera</taxon>
        <taxon>Culicoidea</taxon>
        <taxon>Culicidae</taxon>
        <taxon>Anophelinae</taxon>
        <taxon>Anopheles</taxon>
    </lineage>
</organism>
<dbReference type="VEuPathDB" id="VectorBase:ACON2_041458"/>
<sequence>MATTTGSVQVSGMVSSPSGPLSPVGASVMTDRKDSSASGGMMNISGGMTAGNVSGADQTSPVQKSNSFATMLQERLRRGSDSNIKRAESMKMGLKPVKRAPSFTTRRRAQSFRKNQRAGGPGSESDASLLPPVEIQGMLERKHELQSGGKKAPHQRLSSGQQQYSNLPSPTSPGPAVPEVFGLADKPPIPPRGMPPPVPQRQSSTDNVLNNNGSVQMRSKAGTTSSPNGSDYDNANLTGVNRPYSLQPGAMSNKPPQAGSQNGNVPGEDVWLRNSEIRTSGWGQTRFDSTRPTSLPPASNNNNNTGTGSSTSGGGSSTSMGQDFGLLVSGSGTGGRHHSAESSSESEASFIKGGKEGSGKDKKGVFRIFSKKKSKNSS</sequence>
<feature type="compositionally biased region" description="Basic residues" evidence="1">
    <location>
        <begin position="105"/>
        <end position="116"/>
    </location>
</feature>
<accession>A0A8W7PDM9</accession>
<reference evidence="2" key="1">
    <citation type="submission" date="2022-08" db="UniProtKB">
        <authorList>
            <consortium name="EnsemblMetazoa"/>
        </authorList>
    </citation>
    <scope>IDENTIFICATION</scope>
</reference>
<feature type="compositionally biased region" description="Polar residues" evidence="1">
    <location>
        <begin position="200"/>
        <end position="239"/>
    </location>
</feature>
<feature type="compositionally biased region" description="Polar residues" evidence="1">
    <location>
        <begin position="51"/>
        <end position="70"/>
    </location>
</feature>
<dbReference type="Proteomes" id="UP000075882">
    <property type="component" value="Unassembled WGS sequence"/>
</dbReference>
<feature type="region of interest" description="Disordered" evidence="1">
    <location>
        <begin position="1"/>
        <end position="378"/>
    </location>
</feature>
<dbReference type="AlphaFoldDB" id="A0A8W7PDM9"/>
<feature type="compositionally biased region" description="Pro residues" evidence="1">
    <location>
        <begin position="187"/>
        <end position="199"/>
    </location>
</feature>
<feature type="compositionally biased region" description="Polar residues" evidence="1">
    <location>
        <begin position="277"/>
        <end position="298"/>
    </location>
</feature>
<feature type="compositionally biased region" description="Low complexity" evidence="1">
    <location>
        <begin position="299"/>
        <end position="310"/>
    </location>
</feature>
<evidence type="ECO:0000256" key="1">
    <source>
        <dbReference type="SAM" id="MobiDB-lite"/>
    </source>
</evidence>
<feature type="compositionally biased region" description="Basic residues" evidence="1">
    <location>
        <begin position="369"/>
        <end position="378"/>
    </location>
</feature>
<evidence type="ECO:0000313" key="2">
    <source>
        <dbReference type="EnsemblMetazoa" id="ACOM029686-PA.1"/>
    </source>
</evidence>
<feature type="compositionally biased region" description="Low complexity" evidence="1">
    <location>
        <begin position="1"/>
        <end position="28"/>
    </location>
</feature>
<proteinExistence type="predicted"/>
<dbReference type="EnsemblMetazoa" id="ACOM029686-RA">
    <property type="protein sequence ID" value="ACOM029686-PA.1"/>
    <property type="gene ID" value="ACOM029686"/>
</dbReference>
<feature type="compositionally biased region" description="Basic and acidic residues" evidence="1">
    <location>
        <begin position="353"/>
        <end position="364"/>
    </location>
</feature>
<name>A0A8W7PDM9_ANOCL</name>
<feature type="compositionally biased region" description="Polar residues" evidence="1">
    <location>
        <begin position="156"/>
        <end position="169"/>
    </location>
</feature>
<feature type="compositionally biased region" description="Basic and acidic residues" evidence="1">
    <location>
        <begin position="74"/>
        <end position="89"/>
    </location>
</feature>
<feature type="compositionally biased region" description="Polar residues" evidence="1">
    <location>
        <begin position="254"/>
        <end position="264"/>
    </location>
</feature>